<evidence type="ECO:0000313" key="3">
    <source>
        <dbReference type="Proteomes" id="UP000053328"/>
    </source>
</evidence>
<dbReference type="EMBL" id="KN847492">
    <property type="protein sequence ID" value="KIW20446.1"/>
    <property type="molecule type" value="Genomic_DNA"/>
</dbReference>
<dbReference type="VEuPathDB" id="FungiDB:PV08_01021"/>
<keyword evidence="1" id="KW-0812">Transmembrane</keyword>
<accession>A0A0D1YYT6</accession>
<reference evidence="2 3" key="1">
    <citation type="submission" date="2015-01" db="EMBL/GenBank/DDBJ databases">
        <title>The Genome Sequence of Exophiala spinifera CBS89968.</title>
        <authorList>
            <consortium name="The Broad Institute Genomics Platform"/>
            <person name="Cuomo C."/>
            <person name="de Hoog S."/>
            <person name="Gorbushina A."/>
            <person name="Stielow B."/>
            <person name="Teixiera M."/>
            <person name="Abouelleil A."/>
            <person name="Chapman S.B."/>
            <person name="Priest M."/>
            <person name="Young S.K."/>
            <person name="Wortman J."/>
            <person name="Nusbaum C."/>
            <person name="Birren B."/>
        </authorList>
    </citation>
    <scope>NUCLEOTIDE SEQUENCE [LARGE SCALE GENOMIC DNA]</scope>
    <source>
        <strain evidence="2 3">CBS 89968</strain>
    </source>
</reference>
<feature type="transmembrane region" description="Helical" evidence="1">
    <location>
        <begin position="150"/>
        <end position="173"/>
    </location>
</feature>
<dbReference type="AlphaFoldDB" id="A0A0D1YYT6"/>
<dbReference type="GeneID" id="27328104"/>
<keyword evidence="1" id="KW-0472">Membrane</keyword>
<organism evidence="2 3">
    <name type="scientific">Exophiala spinifera</name>
    <dbReference type="NCBI Taxonomy" id="91928"/>
    <lineage>
        <taxon>Eukaryota</taxon>
        <taxon>Fungi</taxon>
        <taxon>Dikarya</taxon>
        <taxon>Ascomycota</taxon>
        <taxon>Pezizomycotina</taxon>
        <taxon>Eurotiomycetes</taxon>
        <taxon>Chaetothyriomycetidae</taxon>
        <taxon>Chaetothyriales</taxon>
        <taxon>Herpotrichiellaceae</taxon>
        <taxon>Exophiala</taxon>
    </lineage>
</organism>
<dbReference type="RefSeq" id="XP_016240662.1">
    <property type="nucleotide sequence ID" value="XM_016375386.1"/>
</dbReference>
<dbReference type="HOGENOM" id="CLU_1326390_0_0_1"/>
<keyword evidence="1" id="KW-1133">Transmembrane helix</keyword>
<evidence type="ECO:0000256" key="1">
    <source>
        <dbReference type="SAM" id="Phobius"/>
    </source>
</evidence>
<name>A0A0D1YYT6_9EURO</name>
<evidence type="ECO:0000313" key="2">
    <source>
        <dbReference type="EMBL" id="KIW20446.1"/>
    </source>
</evidence>
<dbReference type="Proteomes" id="UP000053328">
    <property type="component" value="Unassembled WGS sequence"/>
</dbReference>
<gene>
    <name evidence="2" type="ORF">PV08_01021</name>
</gene>
<keyword evidence="3" id="KW-1185">Reference proteome</keyword>
<protein>
    <submittedName>
        <fullName evidence="2">Uncharacterized protein</fullName>
    </submittedName>
</protein>
<sequence>MTGPNVTFTSTRGFVVSVVECTPTPVMNHTSATVASASTNVNVTGTAGDLTAIIPAQGTPTWPNTTTTGCGFPTLETPAGFNVTGGGPATYGDKTTIVLTQTPSIVTVTTVPSSLAATGASRLTTALATPSGWTNEIDSPYGSSVEAGRIAIGTVLAVFGFIVISLGMLGNFGPFGTYTRPMRENLAEWARGHYRQLSLPRFCGGNR</sequence>
<proteinExistence type="predicted"/>